<evidence type="ECO:0008006" key="4">
    <source>
        <dbReference type="Google" id="ProtNLM"/>
    </source>
</evidence>
<reference evidence="2" key="1">
    <citation type="submission" date="2021-03" db="EMBL/GenBank/DDBJ databases">
        <authorList>
            <person name="Bekaert M."/>
        </authorList>
    </citation>
    <scope>NUCLEOTIDE SEQUENCE</scope>
</reference>
<dbReference type="InterPro" id="IPR036691">
    <property type="entry name" value="Endo/exonu/phosph_ase_sf"/>
</dbReference>
<gene>
    <name evidence="2" type="ORF">MEDL_29231</name>
</gene>
<dbReference type="Gene3D" id="3.60.10.10">
    <property type="entry name" value="Endonuclease/exonuclease/phosphatase"/>
    <property type="match status" value="1"/>
</dbReference>
<evidence type="ECO:0000256" key="1">
    <source>
        <dbReference type="SAM" id="MobiDB-lite"/>
    </source>
</evidence>
<feature type="compositionally biased region" description="Basic residues" evidence="1">
    <location>
        <begin position="1"/>
        <end position="10"/>
    </location>
</feature>
<feature type="region of interest" description="Disordered" evidence="1">
    <location>
        <begin position="1"/>
        <end position="37"/>
    </location>
</feature>
<dbReference type="OrthoDB" id="7395641at2759"/>
<evidence type="ECO:0000313" key="2">
    <source>
        <dbReference type="EMBL" id="CAG2215462.1"/>
    </source>
</evidence>
<dbReference type="Proteomes" id="UP000683360">
    <property type="component" value="Unassembled WGS sequence"/>
</dbReference>
<protein>
    <recommendedName>
        <fullName evidence="4">Endonuclease/exonuclease/phosphatase domain-containing protein</fullName>
    </recommendedName>
</protein>
<evidence type="ECO:0000313" key="3">
    <source>
        <dbReference type="Proteomes" id="UP000683360"/>
    </source>
</evidence>
<dbReference type="InterPro" id="IPR004244">
    <property type="entry name" value="Transposase_22"/>
</dbReference>
<dbReference type="PANTHER" id="PTHR11505">
    <property type="entry name" value="L1 TRANSPOSABLE ELEMENT-RELATED"/>
    <property type="match status" value="1"/>
</dbReference>
<proteinExistence type="predicted"/>
<accession>A0A8S3SBK5</accession>
<name>A0A8S3SBK5_MYTED</name>
<comment type="caution">
    <text evidence="2">The sequence shown here is derived from an EMBL/GenBank/DDBJ whole genome shotgun (WGS) entry which is preliminary data.</text>
</comment>
<feature type="compositionally biased region" description="Polar residues" evidence="1">
    <location>
        <begin position="15"/>
        <end position="37"/>
    </location>
</feature>
<dbReference type="EMBL" id="CAJPWZ010001443">
    <property type="protein sequence ID" value="CAG2215462.1"/>
    <property type="molecule type" value="Genomic_DNA"/>
</dbReference>
<keyword evidence="3" id="KW-1185">Reference proteome</keyword>
<sequence length="736" mass="85258">MADKKKSKNSKSKEQSPACSIPQTPQTNQETSQSPLTSNVYSAAHQTLYWSYPGYPFTPFQPPAPHTTPANMMQSHHQQLPPAMMSTMPLLTPSPYQYTNPDLNKFMCEVTERLKKLDMLEDILKRVVSMETHCMKIDCEVSNMKEQIKTHTNTIMNIDKGLSEMSNRVQNMDEQNYFLFEENRQLKEKVIEQQSRSMRENLIFKGVQDDYNPEEDTEAILKDFIKSEIQIEEEINFHVVHRLKPKQDNSPRGIVAKFERRKDRNMVLSAAIQKLKNKRQFVVHEQYPIEILKVLLMSSVEWDCGKVIERRRELVPILKDARTKGHTAVLKEDRLYIDNKHYYPRTTRQHPPPSATMDKNESKLDNLDVLDVPKGYTYVTKNRKKMCKKSGGIAVIFKKSLETSLTFLSSESQFVQWMKVAKSIFGLQNDVIVGCIYIPPEGSKYSNLEAFDEIENELMSLKKVSDVHTALIGDFNAKTGILNDFVLADETLLDLFHLDTDNEIISYMLDYENLKSYNIPLQRVTQCSCQPNTYGYKLLNCCKKLNMYIANSRIGVDKGVGKTTCKNTSVVDYLLLSSKLFTLVKEFEIQQFDPLLSDVHSAIHITLKSQSTSHKNNSVTSDQTPKTRWHDNKRNQFVNTVHNKKEQLSAILNDLHILHWSNHCTQHEIDKVVDGIGEILVSTANETFVKNPRTTTQRTNQKPWYTKQYAWSLIDIKRTARQKYVYYNRQMLLERF</sequence>
<dbReference type="Gene3D" id="3.30.70.1820">
    <property type="entry name" value="L1 transposable element, RRM domain"/>
    <property type="match status" value="1"/>
</dbReference>
<dbReference type="AlphaFoldDB" id="A0A8S3SBK5"/>
<organism evidence="2 3">
    <name type="scientific">Mytilus edulis</name>
    <name type="common">Blue mussel</name>
    <dbReference type="NCBI Taxonomy" id="6550"/>
    <lineage>
        <taxon>Eukaryota</taxon>
        <taxon>Metazoa</taxon>
        <taxon>Spiralia</taxon>
        <taxon>Lophotrochozoa</taxon>
        <taxon>Mollusca</taxon>
        <taxon>Bivalvia</taxon>
        <taxon>Autobranchia</taxon>
        <taxon>Pteriomorphia</taxon>
        <taxon>Mytilida</taxon>
        <taxon>Mytiloidea</taxon>
        <taxon>Mytilidae</taxon>
        <taxon>Mytilinae</taxon>
        <taxon>Mytilus</taxon>
    </lineage>
</organism>
<dbReference type="SUPFAM" id="SSF56219">
    <property type="entry name" value="DNase I-like"/>
    <property type="match status" value="1"/>
</dbReference>